<reference evidence="1" key="2">
    <citation type="journal article" date="2020" name="Microorganisms">
        <title>Osmotic Adaptation and Compatible Solute Biosynthesis of Phototrophic Bacteria as Revealed from Genome Analyses.</title>
        <authorList>
            <person name="Imhoff J.F."/>
            <person name="Rahn T."/>
            <person name="Kunzel S."/>
            <person name="Keller A."/>
            <person name="Neulinger S.C."/>
        </authorList>
    </citation>
    <scope>NUCLEOTIDE SEQUENCE</scope>
    <source>
        <strain evidence="1">DSM 9154</strain>
    </source>
</reference>
<evidence type="ECO:0000313" key="1">
    <source>
        <dbReference type="EMBL" id="MBK1695772.1"/>
    </source>
</evidence>
<comment type="caution">
    <text evidence="1">The sequence shown here is derived from an EMBL/GenBank/DDBJ whole genome shotgun (WGS) entry which is preliminary data.</text>
</comment>
<dbReference type="PANTHER" id="PTHR34472">
    <property type="entry name" value="SULFUR CARRIER PROTEIN THIS"/>
    <property type="match status" value="1"/>
</dbReference>
<dbReference type="RefSeq" id="WP_027288535.1">
    <property type="nucleotide sequence ID" value="NZ_NRRE01000006.1"/>
</dbReference>
<proteinExistence type="predicted"/>
<organism evidence="1 2">
    <name type="scientific">Rhodovibrio salinarum</name>
    <dbReference type="NCBI Taxonomy" id="1087"/>
    <lineage>
        <taxon>Bacteria</taxon>
        <taxon>Pseudomonadati</taxon>
        <taxon>Pseudomonadota</taxon>
        <taxon>Alphaproteobacteria</taxon>
        <taxon>Rhodospirillales</taxon>
        <taxon>Rhodovibrionaceae</taxon>
        <taxon>Rhodovibrio</taxon>
    </lineage>
</organism>
<dbReference type="InterPro" id="IPR016155">
    <property type="entry name" value="Mopterin_synth/thiamin_S_b"/>
</dbReference>
<dbReference type="Pfam" id="PF02597">
    <property type="entry name" value="ThiS"/>
    <property type="match status" value="1"/>
</dbReference>
<dbReference type="PANTHER" id="PTHR34472:SF1">
    <property type="entry name" value="SULFUR CARRIER PROTEIN THIS"/>
    <property type="match status" value="1"/>
</dbReference>
<dbReference type="AlphaFoldDB" id="A0A934UXS9"/>
<protein>
    <submittedName>
        <fullName evidence="1">Thiamine biosynthesis protein ThiS</fullName>
    </submittedName>
</protein>
<dbReference type="NCBIfam" id="TIGR01683">
    <property type="entry name" value="thiS"/>
    <property type="match status" value="1"/>
</dbReference>
<dbReference type="SUPFAM" id="SSF54285">
    <property type="entry name" value="MoaD/ThiS"/>
    <property type="match status" value="1"/>
</dbReference>
<dbReference type="InterPro" id="IPR012675">
    <property type="entry name" value="Beta-grasp_dom_sf"/>
</dbReference>
<dbReference type="Proteomes" id="UP000778970">
    <property type="component" value="Unassembled WGS sequence"/>
</dbReference>
<name>A0A934UXS9_9PROT</name>
<evidence type="ECO:0000313" key="2">
    <source>
        <dbReference type="Proteomes" id="UP000778970"/>
    </source>
</evidence>
<dbReference type="Gene3D" id="3.10.20.30">
    <property type="match status" value="1"/>
</dbReference>
<dbReference type="EMBL" id="NRRE01000006">
    <property type="protein sequence ID" value="MBK1695772.1"/>
    <property type="molecule type" value="Genomic_DNA"/>
</dbReference>
<keyword evidence="2" id="KW-1185">Reference proteome</keyword>
<sequence>MSTITVNGEPRGETPANLRQLVEAEGLDPDRRGLAVACNGRVVPRQHWDTTELETGDAIEIVKPFAGG</sequence>
<reference evidence="1" key="1">
    <citation type="submission" date="2017-08" db="EMBL/GenBank/DDBJ databases">
        <authorList>
            <person name="Imhoff J.F."/>
            <person name="Rahn T."/>
            <person name="Kuenzel S."/>
            <person name="Neulinger S.C."/>
        </authorList>
    </citation>
    <scope>NUCLEOTIDE SEQUENCE</scope>
    <source>
        <strain evidence="1">DSM 9154</strain>
    </source>
</reference>
<dbReference type="InterPro" id="IPR003749">
    <property type="entry name" value="ThiS/MoaD-like"/>
</dbReference>
<gene>
    <name evidence="1" type="primary">thiS</name>
    <name evidence="1" type="ORF">CKO21_00745</name>
</gene>
<accession>A0A934UXS9</accession>
<dbReference type="InterPro" id="IPR010035">
    <property type="entry name" value="Thi_S"/>
</dbReference>
<dbReference type="CDD" id="cd00565">
    <property type="entry name" value="Ubl_ThiS"/>
    <property type="match status" value="1"/>
</dbReference>